<comment type="caution">
    <text evidence="2">The sequence shown here is derived from an EMBL/GenBank/DDBJ whole genome shotgun (WGS) entry which is preliminary data.</text>
</comment>
<reference evidence="2 3" key="1">
    <citation type="submission" date="2013-01" db="EMBL/GenBank/DDBJ databases">
        <authorList>
            <person name="Bench S."/>
        </authorList>
    </citation>
    <scope>NUCLEOTIDE SEQUENCE [LARGE SCALE GENOMIC DNA]</scope>
    <source>
        <strain evidence="2 3">WH 0005</strain>
    </source>
</reference>
<feature type="domain" description="KTSC" evidence="1">
    <location>
        <begin position="40"/>
        <end position="97"/>
    </location>
</feature>
<dbReference type="AlphaFoldDB" id="T2ITE3"/>
<sequence length="106" mass="11966">MFSSELDIITHCFSGTETSQEELIDGIVIKRIEHLPCKPSKSIDAIGYDHENSILYVQFKSGGTYRYFNAPLSLWQRLIKTTGSIGRLYHQNIKGNFKGGQVSNLI</sequence>
<gene>
    <name evidence="2" type="ORF">CWATWH0005_4964</name>
</gene>
<evidence type="ECO:0000259" key="1">
    <source>
        <dbReference type="Pfam" id="PF13619"/>
    </source>
</evidence>
<dbReference type="InterPro" id="IPR025309">
    <property type="entry name" value="KTSC_dom"/>
</dbReference>
<dbReference type="EMBL" id="CAQL01000373">
    <property type="protein sequence ID" value="CCQ55395.1"/>
    <property type="molecule type" value="Genomic_DNA"/>
</dbReference>
<evidence type="ECO:0000313" key="2">
    <source>
        <dbReference type="EMBL" id="CCQ55395.1"/>
    </source>
</evidence>
<organism evidence="2 3">
    <name type="scientific">Crocosphaera watsonii WH 0005</name>
    <dbReference type="NCBI Taxonomy" id="423472"/>
    <lineage>
        <taxon>Bacteria</taxon>
        <taxon>Bacillati</taxon>
        <taxon>Cyanobacteriota</taxon>
        <taxon>Cyanophyceae</taxon>
        <taxon>Oscillatoriophycideae</taxon>
        <taxon>Chroococcales</taxon>
        <taxon>Aphanothecaceae</taxon>
        <taxon>Crocosphaera</taxon>
    </lineage>
</organism>
<dbReference type="Pfam" id="PF13619">
    <property type="entry name" value="KTSC"/>
    <property type="match status" value="1"/>
</dbReference>
<evidence type="ECO:0000313" key="3">
    <source>
        <dbReference type="Proteomes" id="UP000017981"/>
    </source>
</evidence>
<accession>T2ITE3</accession>
<name>T2ITE3_CROWT</name>
<dbReference type="RefSeq" id="WP_021832763.1">
    <property type="nucleotide sequence ID" value="NZ_CAQL01000373.1"/>
</dbReference>
<dbReference type="Proteomes" id="UP000017981">
    <property type="component" value="Unassembled WGS sequence"/>
</dbReference>
<dbReference type="GeneID" id="88765099"/>
<reference evidence="2 3" key="2">
    <citation type="submission" date="2013-09" db="EMBL/GenBank/DDBJ databases">
        <title>Whole genome comparison of six Crocosphaera watsonii strains with differing phenotypes.</title>
        <authorList>
            <person name="Bench S.R."/>
            <person name="Heller P."/>
            <person name="Frank I."/>
            <person name="Arciniega M."/>
            <person name="Shilova I.N."/>
            <person name="Zehr J.P."/>
        </authorList>
    </citation>
    <scope>NUCLEOTIDE SEQUENCE [LARGE SCALE GENOMIC DNA]</scope>
    <source>
        <strain evidence="2 3">WH 0005</strain>
    </source>
</reference>
<protein>
    <recommendedName>
        <fullName evidence="1">KTSC domain-containing protein</fullName>
    </recommendedName>
</protein>
<proteinExistence type="predicted"/>